<organism evidence="2">
    <name type="scientific">Plasmopara viticola lesion associated botybirna 2</name>
    <dbReference type="NCBI Taxonomy" id="2689574"/>
    <lineage>
        <taxon>Viruses</taxon>
        <taxon>Riboviria</taxon>
        <taxon>Orthornavirae</taxon>
        <taxon>Duplornaviricota</taxon>
        <taxon>Chrymotiviricetes</taxon>
        <taxon>Ghabrivirales</taxon>
        <taxon>Alphatotivirineae</taxon>
        <taxon>Botybirnaviridae</taxon>
        <taxon>Botybirnavirus</taxon>
        <taxon>Botybirnavirus hachi</taxon>
    </lineage>
</organism>
<proteinExistence type="predicted"/>
<feature type="non-terminal residue" evidence="2">
    <location>
        <position position="1133"/>
    </location>
</feature>
<protein>
    <submittedName>
        <fullName evidence="2">Uncharacterized protein</fullName>
    </submittedName>
</protein>
<name>A0A6B9KFP5_9VIRU</name>
<evidence type="ECO:0000313" key="2">
    <source>
        <dbReference type="EMBL" id="QGZ98420.1"/>
    </source>
</evidence>
<sequence length="1133" mass="124545">MLEQLLHSFNLHTQNRQRELIQQPLNTQQIMSSQNRKATLSSMPQEIKDCVGAMLLQPKSEQIANDAANLHYCSKSTRLSFFVEDRFARGAYFTDGYGRKTTYYTAGELDYFMDLHNECGMSIGLYLTSPFWKRGEKAPVSDIDYSEAYFKLAGKKEFPYSKGPEHRLGGVLLKRGSLPTKVERAGVRFAAGASGDKEAEQDILPTEGIFQAMSQLAAEAELSMAATGVLERNDDRSDFSMTHSVMRAVPDIGFKDQFRSQEPTAKVQTFYVAWGYGLRSMPASLKGAGYSDKFEVKTWVPVNESVTHYGCVDSATGYANCVTNQVLAEATGNLADARRPDDRDFQSRFDEMKNLPTAFRLAGNSKATIGDNHVAFLTVAVLRILALKQAQECGARAKVQLTPAIVNTFGVDVYNAVTGRVSVFGGVATVLANTWFGSQRVPSRDESKRESVYNHMYDMVLPSSAADISEICYLAYLCGHFDTLVDWQEKDHSLGIRPVYAAITSDVTKRLRIPLANELRAYTPTEVSGFRGDLELGKAEAVLNRYVKQHDLMSQLKAAKVLATLCTMSSFRNKSALMLVGLPTPNHVTEYDLWCATAPVTNVVFGLVSQMESAGLLLVLCQLQSTMRDDVLAANMLAQLEKTKIPVVSQQAVASLRSWSRETFPGGYAAWARSWAQSVLGYSPGELRNLGNNNADRLLTSVYGHVIGSVLRVSSLLFFSQKVEEGSLGLFWDAGRRRTLSTQRMLGASEARVMRAIFKSSPSIFANRTVNWADLAADFTRRRDNRKIDAALGSHTLNTITGDPRIIYMGLKPTAEPLTERMAEAQDWAGMATHYEPYFDLSHAMYYTHSVVPLGVRPDDHRHDKDAVETSGKPNLPYASAGGDSVVSPLGSQLFNAAGRAFSAIVKSGLAKKPAGLTNTPPPRKLFAQADSGHVVAWTVKKDKHAQTNELKAMSDKLQAEVEERLEKALRTIERPEDFQGSEIVEITVDEAIENSDKLFARSNIVKNFAGLSDEQGVGLFAALKPIPVKGDGRCGMRALHASAADLLPDSGLDLNSLFEAEAKVLGLKLHTRAPSTHWVNDAVIANVAAAMGTAICIIDTVGNEDKANKGIRMYTPSNPKRLPVLYILQEDD</sequence>
<accession>A0A6B9KFP5</accession>
<evidence type="ECO:0000256" key="1">
    <source>
        <dbReference type="SAM" id="MobiDB-lite"/>
    </source>
</evidence>
<feature type="region of interest" description="Disordered" evidence="1">
    <location>
        <begin position="861"/>
        <end position="880"/>
    </location>
</feature>
<reference evidence="2" key="1">
    <citation type="journal article" date="2020" name="Virus Evol.">
        <title>Analysis of the virome associated to grapevine downy mildew lesions reveals new mycovirus lineages.</title>
        <authorList>
            <person name="Chiapello M."/>
            <person name="Rodriguez-Romero J."/>
            <person name="Ayllon M.A."/>
            <person name="Turina M."/>
        </authorList>
    </citation>
    <scope>NUCLEOTIDE SEQUENCE</scope>
    <source>
        <strain evidence="2">DMS6_DN42812</strain>
    </source>
</reference>
<dbReference type="EMBL" id="MN552389">
    <property type="protein sequence ID" value="QGZ98420.1"/>
    <property type="molecule type" value="Genomic_RNA"/>
</dbReference>